<name>A0A2K1IFL3_PHYPA</name>
<dbReference type="GO" id="GO:0005886">
    <property type="term" value="C:plasma membrane"/>
    <property type="evidence" value="ECO:0000318"/>
    <property type="project" value="GO_Central"/>
</dbReference>
<dbReference type="InterPro" id="IPR039391">
    <property type="entry name" value="Phytocyanin-like"/>
</dbReference>
<reference evidence="6 8" key="2">
    <citation type="journal article" date="2018" name="Plant J.">
        <title>The Physcomitrella patens chromosome-scale assembly reveals moss genome structure and evolution.</title>
        <authorList>
            <person name="Lang D."/>
            <person name="Ullrich K.K."/>
            <person name="Murat F."/>
            <person name="Fuchs J."/>
            <person name="Jenkins J."/>
            <person name="Haas F.B."/>
            <person name="Piednoel M."/>
            <person name="Gundlach H."/>
            <person name="Van Bel M."/>
            <person name="Meyberg R."/>
            <person name="Vives C."/>
            <person name="Morata J."/>
            <person name="Symeonidi A."/>
            <person name="Hiss M."/>
            <person name="Muchero W."/>
            <person name="Kamisugi Y."/>
            <person name="Saleh O."/>
            <person name="Blanc G."/>
            <person name="Decker E.L."/>
            <person name="van Gessel N."/>
            <person name="Grimwood J."/>
            <person name="Hayes R.D."/>
            <person name="Graham S.W."/>
            <person name="Gunter L.E."/>
            <person name="McDaniel S.F."/>
            <person name="Hoernstein S.N.W."/>
            <person name="Larsson A."/>
            <person name="Li F.W."/>
            <person name="Perroud P.F."/>
            <person name="Phillips J."/>
            <person name="Ranjan P."/>
            <person name="Rokshar D.S."/>
            <person name="Rothfels C.J."/>
            <person name="Schneider L."/>
            <person name="Shu S."/>
            <person name="Stevenson D.W."/>
            <person name="Thummler F."/>
            <person name="Tillich M."/>
            <person name="Villarreal Aguilar J.C."/>
            <person name="Widiez T."/>
            <person name="Wong G.K."/>
            <person name="Wymore A."/>
            <person name="Zhang Y."/>
            <person name="Zimmer A.D."/>
            <person name="Quatrano R.S."/>
            <person name="Mayer K.F.X."/>
            <person name="Goodstein D."/>
            <person name="Casacuberta J.M."/>
            <person name="Vandepoele K."/>
            <person name="Reski R."/>
            <person name="Cuming A.C."/>
            <person name="Tuskan G.A."/>
            <person name="Maumus F."/>
            <person name="Salse J."/>
            <person name="Schmutz J."/>
            <person name="Rensing S.A."/>
        </authorList>
    </citation>
    <scope>NUCLEOTIDE SEQUENCE [LARGE SCALE GENOMIC DNA]</scope>
    <source>
        <strain evidence="7 8">cv. Gransden 2004</strain>
    </source>
</reference>
<dbReference type="InParanoid" id="A0A2K1IFL3"/>
<dbReference type="PROSITE" id="PS51485">
    <property type="entry name" value="PHYTOCYANIN"/>
    <property type="match status" value="1"/>
</dbReference>
<dbReference type="PANTHER" id="PTHR33021">
    <property type="entry name" value="BLUE COPPER PROTEIN"/>
    <property type="match status" value="1"/>
</dbReference>
<dbReference type="Gene3D" id="2.60.40.420">
    <property type="entry name" value="Cupredoxins - blue copper proteins"/>
    <property type="match status" value="1"/>
</dbReference>
<evidence type="ECO:0000259" key="5">
    <source>
        <dbReference type="PROSITE" id="PS51485"/>
    </source>
</evidence>
<dbReference type="InterPro" id="IPR003245">
    <property type="entry name" value="Phytocyanin_dom"/>
</dbReference>
<evidence type="ECO:0000256" key="1">
    <source>
        <dbReference type="ARBA" id="ARBA00023157"/>
    </source>
</evidence>
<dbReference type="Gramene" id="Pp3c24_5210V3.1">
    <property type="protein sequence ID" value="Pp3c24_5210V3.1"/>
    <property type="gene ID" value="Pp3c24_5210"/>
</dbReference>
<protein>
    <recommendedName>
        <fullName evidence="5">Phytocyanin domain-containing protein</fullName>
    </recommendedName>
</protein>
<evidence type="ECO:0000313" key="8">
    <source>
        <dbReference type="Proteomes" id="UP000006727"/>
    </source>
</evidence>
<dbReference type="PANTHER" id="PTHR33021:SF496">
    <property type="entry name" value="OS08G0482700 PROTEIN"/>
    <property type="match status" value="1"/>
</dbReference>
<dbReference type="Pfam" id="PF02298">
    <property type="entry name" value="Cu_bind_like"/>
    <property type="match status" value="1"/>
</dbReference>
<gene>
    <name evidence="6" type="ORF">PHYPA_028659</name>
</gene>
<proteinExistence type="predicted"/>
<dbReference type="STRING" id="3218.A0A2K1IFL3"/>
<keyword evidence="1" id="KW-1015">Disulfide bond</keyword>
<dbReference type="FunFam" id="2.60.40.420:FF:000034">
    <property type="entry name" value="Cupredoxin superfamily protein"/>
    <property type="match status" value="1"/>
</dbReference>
<dbReference type="EMBL" id="ABEU02000024">
    <property type="protein sequence ID" value="PNR28067.1"/>
    <property type="molecule type" value="Genomic_DNA"/>
</dbReference>
<evidence type="ECO:0000313" key="6">
    <source>
        <dbReference type="EMBL" id="PNR28067.1"/>
    </source>
</evidence>
<feature type="domain" description="Phytocyanin" evidence="5">
    <location>
        <begin position="37"/>
        <end position="144"/>
    </location>
</feature>
<feature type="signal peptide" evidence="4">
    <location>
        <begin position="1"/>
        <end position="36"/>
    </location>
</feature>
<evidence type="ECO:0000313" key="7">
    <source>
        <dbReference type="EnsemblPlants" id="Pp3c24_5210V3.1"/>
    </source>
</evidence>
<feature type="region of interest" description="Disordered" evidence="3">
    <location>
        <begin position="150"/>
        <end position="176"/>
    </location>
</feature>
<feature type="compositionally biased region" description="Low complexity" evidence="3">
    <location>
        <begin position="160"/>
        <end position="176"/>
    </location>
</feature>
<sequence length="197" mass="20627">MLGMAKGKGIDSAGHEIMLTISLILGLLAVSPAAQAVDHVARGQTGNWSLLTGTNNTYYQTWANNNIFLVGDVLVFNYTVGGHDVVRYSRKTEFDNCARVTLQRWTSGADRIVLNSTGFFYCICSIPGHCETGGGMKLSIHVTTTRAVAPTPPHNGTLVAPSASPTTPARSAANPSPNQSISGLVAAAILPGAAFVV</sequence>
<dbReference type="EnsemblPlants" id="Pp3c24_5210V3.1">
    <property type="protein sequence ID" value="Pp3c24_5210V3.1"/>
    <property type="gene ID" value="Pp3c24_5210"/>
</dbReference>
<dbReference type="SUPFAM" id="SSF49503">
    <property type="entry name" value="Cupredoxins"/>
    <property type="match status" value="1"/>
</dbReference>
<dbReference type="Proteomes" id="UP000006727">
    <property type="component" value="Chromosome 24"/>
</dbReference>
<dbReference type="AlphaFoldDB" id="A0A2K1IFL3"/>
<feature type="chain" id="PRO_5033310497" description="Phytocyanin domain-containing protein" evidence="4">
    <location>
        <begin position="37"/>
        <end position="197"/>
    </location>
</feature>
<keyword evidence="2" id="KW-0325">Glycoprotein</keyword>
<accession>A0A2K1IFL3</accession>
<keyword evidence="8" id="KW-1185">Reference proteome</keyword>
<reference evidence="6 8" key="1">
    <citation type="journal article" date="2008" name="Science">
        <title>The Physcomitrella genome reveals evolutionary insights into the conquest of land by plants.</title>
        <authorList>
            <person name="Rensing S."/>
            <person name="Lang D."/>
            <person name="Zimmer A."/>
            <person name="Terry A."/>
            <person name="Salamov A."/>
            <person name="Shapiro H."/>
            <person name="Nishiyama T."/>
            <person name="Perroud P.-F."/>
            <person name="Lindquist E."/>
            <person name="Kamisugi Y."/>
            <person name="Tanahashi T."/>
            <person name="Sakakibara K."/>
            <person name="Fujita T."/>
            <person name="Oishi K."/>
            <person name="Shin-I T."/>
            <person name="Kuroki Y."/>
            <person name="Toyoda A."/>
            <person name="Suzuki Y."/>
            <person name="Hashimoto A."/>
            <person name="Yamaguchi K."/>
            <person name="Sugano A."/>
            <person name="Kohara Y."/>
            <person name="Fujiyama A."/>
            <person name="Anterola A."/>
            <person name="Aoki S."/>
            <person name="Ashton N."/>
            <person name="Barbazuk W.B."/>
            <person name="Barker E."/>
            <person name="Bennetzen J."/>
            <person name="Bezanilla M."/>
            <person name="Blankenship R."/>
            <person name="Cho S.H."/>
            <person name="Dutcher S."/>
            <person name="Estelle M."/>
            <person name="Fawcett J.A."/>
            <person name="Gundlach H."/>
            <person name="Hanada K."/>
            <person name="Heyl A."/>
            <person name="Hicks K.A."/>
            <person name="Hugh J."/>
            <person name="Lohr M."/>
            <person name="Mayer K."/>
            <person name="Melkozernov A."/>
            <person name="Murata T."/>
            <person name="Nelson D."/>
            <person name="Pils B."/>
            <person name="Prigge M."/>
            <person name="Reiss B."/>
            <person name="Renner T."/>
            <person name="Rombauts S."/>
            <person name="Rushton P."/>
            <person name="Sanderfoot A."/>
            <person name="Schween G."/>
            <person name="Shiu S.-H."/>
            <person name="Stueber K."/>
            <person name="Theodoulou F.L."/>
            <person name="Tu H."/>
            <person name="Van de Peer Y."/>
            <person name="Verrier P.J."/>
            <person name="Waters E."/>
            <person name="Wood A."/>
            <person name="Yang L."/>
            <person name="Cove D."/>
            <person name="Cuming A."/>
            <person name="Hasebe M."/>
            <person name="Lucas S."/>
            <person name="Mishler D.B."/>
            <person name="Reski R."/>
            <person name="Grigoriev I."/>
            <person name="Quatrano R.S."/>
            <person name="Boore J.L."/>
        </authorList>
    </citation>
    <scope>NUCLEOTIDE SEQUENCE [LARGE SCALE GENOMIC DNA]</scope>
    <source>
        <strain evidence="7 8">cv. Gransden 2004</strain>
    </source>
</reference>
<dbReference type="GO" id="GO:0009055">
    <property type="term" value="F:electron transfer activity"/>
    <property type="evidence" value="ECO:0007669"/>
    <property type="project" value="InterPro"/>
</dbReference>
<evidence type="ECO:0000256" key="4">
    <source>
        <dbReference type="SAM" id="SignalP"/>
    </source>
</evidence>
<evidence type="ECO:0000256" key="3">
    <source>
        <dbReference type="SAM" id="MobiDB-lite"/>
    </source>
</evidence>
<organism evidence="6">
    <name type="scientific">Physcomitrium patens</name>
    <name type="common">Spreading-leaved earth moss</name>
    <name type="synonym">Physcomitrella patens</name>
    <dbReference type="NCBI Taxonomy" id="3218"/>
    <lineage>
        <taxon>Eukaryota</taxon>
        <taxon>Viridiplantae</taxon>
        <taxon>Streptophyta</taxon>
        <taxon>Embryophyta</taxon>
        <taxon>Bryophyta</taxon>
        <taxon>Bryophytina</taxon>
        <taxon>Bryopsida</taxon>
        <taxon>Funariidae</taxon>
        <taxon>Funariales</taxon>
        <taxon>Funariaceae</taxon>
        <taxon>Physcomitrium</taxon>
    </lineage>
</organism>
<dbReference type="InterPro" id="IPR008972">
    <property type="entry name" value="Cupredoxin"/>
</dbReference>
<keyword evidence="4" id="KW-0732">Signal</keyword>
<reference evidence="7" key="3">
    <citation type="submission" date="2020-12" db="UniProtKB">
        <authorList>
            <consortium name="EnsemblPlants"/>
        </authorList>
    </citation>
    <scope>IDENTIFICATION</scope>
</reference>
<evidence type="ECO:0000256" key="2">
    <source>
        <dbReference type="ARBA" id="ARBA00023180"/>
    </source>
</evidence>